<proteinExistence type="predicted"/>
<organism evidence="1 2">
    <name type="scientific">Polaromonas naphthalenivorans (strain CJ2)</name>
    <dbReference type="NCBI Taxonomy" id="365044"/>
    <lineage>
        <taxon>Bacteria</taxon>
        <taxon>Pseudomonadati</taxon>
        <taxon>Pseudomonadota</taxon>
        <taxon>Betaproteobacteria</taxon>
        <taxon>Burkholderiales</taxon>
        <taxon>Comamonadaceae</taxon>
        <taxon>Polaromonas</taxon>
    </lineage>
</organism>
<dbReference type="HOGENOM" id="CLU_2274811_0_0_4"/>
<name>A1VWQ8_POLNA</name>
<evidence type="ECO:0000313" key="1">
    <source>
        <dbReference type="EMBL" id="ABM40086.1"/>
    </source>
</evidence>
<reference evidence="2" key="1">
    <citation type="journal article" date="2009" name="Environ. Microbiol.">
        <title>The genome of Polaromonas naphthalenivorans strain CJ2, isolated from coal tar-contaminated sediment, reveals physiological and metabolic versatility and evolution through extensive horizontal gene transfer.</title>
        <authorList>
            <person name="Yagi J.M."/>
            <person name="Sims D."/>
            <person name="Brettin T."/>
            <person name="Bruce D."/>
            <person name="Madsen E.L."/>
        </authorList>
    </citation>
    <scope>NUCLEOTIDE SEQUENCE [LARGE SCALE GENOMIC DNA]</scope>
    <source>
        <strain evidence="2">CJ2</strain>
        <plasmid evidence="2">Plasmid pPNAP04</plasmid>
    </source>
</reference>
<geneLocation type="plasmid" evidence="1 2">
    <name>pPNAP04</name>
</geneLocation>
<protein>
    <recommendedName>
        <fullName evidence="3">YokE-like PH domain-containing protein</fullName>
    </recommendedName>
</protein>
<dbReference type="KEGG" id="pna:Pnap_4670"/>
<keyword evidence="1" id="KW-0614">Plasmid</keyword>
<evidence type="ECO:0000313" key="2">
    <source>
        <dbReference type="Proteomes" id="UP000000644"/>
    </source>
</evidence>
<evidence type="ECO:0008006" key="3">
    <source>
        <dbReference type="Google" id="ProtNLM"/>
    </source>
</evidence>
<dbReference type="AlphaFoldDB" id="A1VWQ8"/>
<dbReference type="EMBL" id="CP000533">
    <property type="protein sequence ID" value="ABM40086.1"/>
    <property type="molecule type" value="Genomic_DNA"/>
</dbReference>
<accession>A1VWQ8</accession>
<keyword evidence="2" id="KW-1185">Reference proteome</keyword>
<dbReference type="Proteomes" id="UP000000644">
    <property type="component" value="Plasmid pPNAP04"/>
</dbReference>
<dbReference type="RefSeq" id="WP_011798457.1">
    <property type="nucleotide sequence ID" value="NC_008760.1"/>
</dbReference>
<sequence>MPIFDTKSSTLSLIASGNFISILSPWRINVDLIQKRISVKKKNWYLIGEDEDLFGIGSVRNIKIDELLFGANIYIKVIGSGTIKCFCIPKCDAKKIRNMLFP</sequence>
<dbReference type="OrthoDB" id="1448088at2"/>
<gene>
    <name evidence="1" type="ordered locus">Pnap_4670</name>
</gene>